<dbReference type="AlphaFoldDB" id="A0A0E9WE62"/>
<keyword evidence="1" id="KW-0732">Signal</keyword>
<feature type="signal peptide" evidence="1">
    <location>
        <begin position="1"/>
        <end position="19"/>
    </location>
</feature>
<accession>A0A0E9WE62</accession>
<sequence>MAFFCLLFLSPSMIATVASSSSNRRPCK</sequence>
<dbReference type="EMBL" id="GBXM01020819">
    <property type="protein sequence ID" value="JAH87758.1"/>
    <property type="molecule type" value="Transcribed_RNA"/>
</dbReference>
<reference evidence="2" key="2">
    <citation type="journal article" date="2015" name="Fish Shellfish Immunol.">
        <title>Early steps in the European eel (Anguilla anguilla)-Vibrio vulnificus interaction in the gills: Role of the RtxA13 toxin.</title>
        <authorList>
            <person name="Callol A."/>
            <person name="Pajuelo D."/>
            <person name="Ebbesson L."/>
            <person name="Teles M."/>
            <person name="MacKenzie S."/>
            <person name="Amaro C."/>
        </authorList>
    </citation>
    <scope>NUCLEOTIDE SEQUENCE</scope>
</reference>
<feature type="chain" id="PRO_5002434530" evidence="1">
    <location>
        <begin position="20"/>
        <end position="28"/>
    </location>
</feature>
<proteinExistence type="predicted"/>
<reference evidence="2" key="1">
    <citation type="submission" date="2014-11" db="EMBL/GenBank/DDBJ databases">
        <authorList>
            <person name="Amaro Gonzalez C."/>
        </authorList>
    </citation>
    <scope>NUCLEOTIDE SEQUENCE</scope>
</reference>
<evidence type="ECO:0000313" key="2">
    <source>
        <dbReference type="EMBL" id="JAH87758.1"/>
    </source>
</evidence>
<name>A0A0E9WE62_ANGAN</name>
<protein>
    <submittedName>
        <fullName evidence="2">Uncharacterized protein</fullName>
    </submittedName>
</protein>
<organism evidence="2">
    <name type="scientific">Anguilla anguilla</name>
    <name type="common">European freshwater eel</name>
    <name type="synonym">Muraena anguilla</name>
    <dbReference type="NCBI Taxonomy" id="7936"/>
    <lineage>
        <taxon>Eukaryota</taxon>
        <taxon>Metazoa</taxon>
        <taxon>Chordata</taxon>
        <taxon>Craniata</taxon>
        <taxon>Vertebrata</taxon>
        <taxon>Euteleostomi</taxon>
        <taxon>Actinopterygii</taxon>
        <taxon>Neopterygii</taxon>
        <taxon>Teleostei</taxon>
        <taxon>Anguilliformes</taxon>
        <taxon>Anguillidae</taxon>
        <taxon>Anguilla</taxon>
    </lineage>
</organism>
<evidence type="ECO:0000256" key="1">
    <source>
        <dbReference type="SAM" id="SignalP"/>
    </source>
</evidence>